<accession>E9HGZ8</accession>
<protein>
    <submittedName>
        <fullName evidence="2">Uncharacterized protein</fullName>
    </submittedName>
</protein>
<sequence>MANFDGNVTVFEEDEEFDKLMSQVDEADVIHLIEEKEEEENSWKRKAEEEGITKTRGSGLGGRGTKTREIHLGVTILSSATKMLVQQETTKSYFPATIQTHGQQRNFFHILKWVGPSIQISDPRQQELGETSKEVEEKLKRIQDGKIEEKRQEALKRMEESQIRKQAEEEIAQIYHPEFQAQKVLRQLQNIQRTAWKAAQIV</sequence>
<evidence type="ECO:0000256" key="1">
    <source>
        <dbReference type="SAM" id="MobiDB-lite"/>
    </source>
</evidence>
<proteinExistence type="predicted"/>
<dbReference type="AlphaFoldDB" id="E9HGZ8"/>
<dbReference type="HOGENOM" id="CLU_1355864_0_0_1"/>
<dbReference type="InParanoid" id="E9HGZ8"/>
<feature type="compositionally biased region" description="Basic and acidic residues" evidence="1">
    <location>
        <begin position="41"/>
        <end position="53"/>
    </location>
</feature>
<feature type="region of interest" description="Disordered" evidence="1">
    <location>
        <begin position="39"/>
        <end position="65"/>
    </location>
</feature>
<dbReference type="EMBL" id="GL732644">
    <property type="protein sequence ID" value="EFX68994.1"/>
    <property type="molecule type" value="Genomic_DNA"/>
</dbReference>
<dbReference type="PhylomeDB" id="E9HGZ8"/>
<reference evidence="2 3" key="1">
    <citation type="journal article" date="2011" name="Science">
        <title>The ecoresponsive genome of Daphnia pulex.</title>
        <authorList>
            <person name="Colbourne J.K."/>
            <person name="Pfrender M.E."/>
            <person name="Gilbert D."/>
            <person name="Thomas W.K."/>
            <person name="Tucker A."/>
            <person name="Oakley T.H."/>
            <person name="Tokishita S."/>
            <person name="Aerts A."/>
            <person name="Arnold G.J."/>
            <person name="Basu M.K."/>
            <person name="Bauer D.J."/>
            <person name="Caceres C.E."/>
            <person name="Carmel L."/>
            <person name="Casola C."/>
            <person name="Choi J.H."/>
            <person name="Detter J.C."/>
            <person name="Dong Q."/>
            <person name="Dusheyko S."/>
            <person name="Eads B.D."/>
            <person name="Frohlich T."/>
            <person name="Geiler-Samerotte K.A."/>
            <person name="Gerlach D."/>
            <person name="Hatcher P."/>
            <person name="Jogdeo S."/>
            <person name="Krijgsveld J."/>
            <person name="Kriventseva E.V."/>
            <person name="Kultz D."/>
            <person name="Laforsch C."/>
            <person name="Lindquist E."/>
            <person name="Lopez J."/>
            <person name="Manak J.R."/>
            <person name="Muller J."/>
            <person name="Pangilinan J."/>
            <person name="Patwardhan R.P."/>
            <person name="Pitluck S."/>
            <person name="Pritham E.J."/>
            <person name="Rechtsteiner A."/>
            <person name="Rho M."/>
            <person name="Rogozin I.B."/>
            <person name="Sakarya O."/>
            <person name="Salamov A."/>
            <person name="Schaack S."/>
            <person name="Shapiro H."/>
            <person name="Shiga Y."/>
            <person name="Skalitzky C."/>
            <person name="Smith Z."/>
            <person name="Souvorov A."/>
            <person name="Sung W."/>
            <person name="Tang Z."/>
            <person name="Tsuchiya D."/>
            <person name="Tu H."/>
            <person name="Vos H."/>
            <person name="Wang M."/>
            <person name="Wolf Y.I."/>
            <person name="Yamagata H."/>
            <person name="Yamada T."/>
            <person name="Ye Y."/>
            <person name="Shaw J.R."/>
            <person name="Andrews J."/>
            <person name="Crease T.J."/>
            <person name="Tang H."/>
            <person name="Lucas S.M."/>
            <person name="Robertson H.M."/>
            <person name="Bork P."/>
            <person name="Koonin E.V."/>
            <person name="Zdobnov E.M."/>
            <person name="Grigoriev I.V."/>
            <person name="Lynch M."/>
            <person name="Boore J.L."/>
        </authorList>
    </citation>
    <scope>NUCLEOTIDE SEQUENCE [LARGE SCALE GENOMIC DNA]</scope>
</reference>
<dbReference type="KEGG" id="dpx:DAPPUDRAFT_259275"/>
<organism evidence="2 3">
    <name type="scientific">Daphnia pulex</name>
    <name type="common">Water flea</name>
    <dbReference type="NCBI Taxonomy" id="6669"/>
    <lineage>
        <taxon>Eukaryota</taxon>
        <taxon>Metazoa</taxon>
        <taxon>Ecdysozoa</taxon>
        <taxon>Arthropoda</taxon>
        <taxon>Crustacea</taxon>
        <taxon>Branchiopoda</taxon>
        <taxon>Diplostraca</taxon>
        <taxon>Cladocera</taxon>
        <taxon>Anomopoda</taxon>
        <taxon>Daphniidae</taxon>
        <taxon>Daphnia</taxon>
    </lineage>
</organism>
<evidence type="ECO:0000313" key="2">
    <source>
        <dbReference type="EMBL" id="EFX68994.1"/>
    </source>
</evidence>
<gene>
    <name evidence="2" type="ORF">DAPPUDRAFT_259275</name>
</gene>
<evidence type="ECO:0000313" key="3">
    <source>
        <dbReference type="Proteomes" id="UP000000305"/>
    </source>
</evidence>
<dbReference type="STRING" id="6669.E9HGZ8"/>
<dbReference type="Proteomes" id="UP000000305">
    <property type="component" value="Unassembled WGS sequence"/>
</dbReference>
<keyword evidence="3" id="KW-1185">Reference proteome</keyword>
<name>E9HGZ8_DAPPU</name>